<dbReference type="Gene3D" id="3.50.4.10">
    <property type="entry name" value="Hepatocyte Growth Factor"/>
    <property type="match status" value="1"/>
</dbReference>
<evidence type="ECO:0000256" key="1">
    <source>
        <dbReference type="SAM" id="SignalP"/>
    </source>
</evidence>
<feature type="signal peptide" evidence="1">
    <location>
        <begin position="1"/>
        <end position="21"/>
    </location>
</feature>
<keyword evidence="1" id="KW-0732">Signal</keyword>
<reference evidence="3" key="1">
    <citation type="submission" date="2023-01" db="EMBL/GenBank/DDBJ databases">
        <title>Genome assembly of the deep-sea coral Lophelia pertusa.</title>
        <authorList>
            <person name="Herrera S."/>
            <person name="Cordes E."/>
        </authorList>
    </citation>
    <scope>NUCLEOTIDE SEQUENCE</scope>
    <source>
        <strain evidence="3">USNM1676648</strain>
        <tissue evidence="3">Polyp</tissue>
    </source>
</reference>
<dbReference type="PROSITE" id="PS51257">
    <property type="entry name" value="PROKAR_LIPOPROTEIN"/>
    <property type="match status" value="1"/>
</dbReference>
<proteinExistence type="predicted"/>
<dbReference type="Proteomes" id="UP001163046">
    <property type="component" value="Unassembled WGS sequence"/>
</dbReference>
<dbReference type="InterPro" id="IPR003609">
    <property type="entry name" value="Pan_app"/>
</dbReference>
<dbReference type="SUPFAM" id="SSF57414">
    <property type="entry name" value="Hairpin loop containing domain-like"/>
    <property type="match status" value="1"/>
</dbReference>
<dbReference type="EMBL" id="MU827343">
    <property type="protein sequence ID" value="KAJ7352952.1"/>
    <property type="molecule type" value="Genomic_DNA"/>
</dbReference>
<sequence>MRKVVFAIIFGSGCLATIAMATCSAGSCPAVGYFFAVGRNMMDNYSLRHHVIAKFTVTGPNECFRKCRLDCNCISFSYRPTKNEKNCKLNKENRYTKPSALQQSPAGAQYYDLVIDYNVVKSEQRPPHARCANGCCRSQPCPPNFICEELCDVKGKRFRCVSQPLLDQPPVQND</sequence>
<feature type="chain" id="PRO_5040752995" description="Apple domain-containing protein" evidence="1">
    <location>
        <begin position="22"/>
        <end position="174"/>
    </location>
</feature>
<evidence type="ECO:0000259" key="2">
    <source>
        <dbReference type="PROSITE" id="PS50948"/>
    </source>
</evidence>
<protein>
    <recommendedName>
        <fullName evidence="2">Apple domain-containing protein</fullName>
    </recommendedName>
</protein>
<dbReference type="PROSITE" id="PS50948">
    <property type="entry name" value="PAN"/>
    <property type="match status" value="1"/>
</dbReference>
<accession>A0A9X0CHS4</accession>
<organism evidence="3 4">
    <name type="scientific">Desmophyllum pertusum</name>
    <dbReference type="NCBI Taxonomy" id="174260"/>
    <lineage>
        <taxon>Eukaryota</taxon>
        <taxon>Metazoa</taxon>
        <taxon>Cnidaria</taxon>
        <taxon>Anthozoa</taxon>
        <taxon>Hexacorallia</taxon>
        <taxon>Scleractinia</taxon>
        <taxon>Caryophylliina</taxon>
        <taxon>Caryophylliidae</taxon>
        <taxon>Desmophyllum</taxon>
    </lineage>
</organism>
<dbReference type="AlphaFoldDB" id="A0A9X0CHS4"/>
<evidence type="ECO:0000313" key="3">
    <source>
        <dbReference type="EMBL" id="KAJ7352952.1"/>
    </source>
</evidence>
<evidence type="ECO:0000313" key="4">
    <source>
        <dbReference type="Proteomes" id="UP001163046"/>
    </source>
</evidence>
<dbReference type="OrthoDB" id="5954286at2759"/>
<dbReference type="Pfam" id="PF00024">
    <property type="entry name" value="PAN_1"/>
    <property type="match status" value="1"/>
</dbReference>
<keyword evidence="4" id="KW-1185">Reference proteome</keyword>
<dbReference type="SMART" id="SM00473">
    <property type="entry name" value="PAN_AP"/>
    <property type="match status" value="1"/>
</dbReference>
<comment type="caution">
    <text evidence="3">The sequence shown here is derived from an EMBL/GenBank/DDBJ whole genome shotgun (WGS) entry which is preliminary data.</text>
</comment>
<gene>
    <name evidence="3" type="ORF">OS493_032891</name>
</gene>
<feature type="domain" description="Apple" evidence="2">
    <location>
        <begin position="28"/>
        <end position="115"/>
    </location>
</feature>
<name>A0A9X0CHS4_9CNID</name>